<evidence type="ECO:0000313" key="7">
    <source>
        <dbReference type="EMBL" id="MBC9980903.1"/>
    </source>
</evidence>
<keyword evidence="8" id="KW-1185">Reference proteome</keyword>
<dbReference type="PANTHER" id="PTHR43557">
    <property type="entry name" value="APOPTOSIS-INDUCING FACTOR 1"/>
    <property type="match status" value="1"/>
</dbReference>
<dbReference type="SUPFAM" id="SSF51905">
    <property type="entry name" value="FAD/NAD(P)-binding domain"/>
    <property type="match status" value="2"/>
</dbReference>
<evidence type="ECO:0000256" key="3">
    <source>
        <dbReference type="ARBA" id="ARBA00022827"/>
    </source>
</evidence>
<dbReference type="Gene3D" id="3.30.390.30">
    <property type="match status" value="1"/>
</dbReference>
<comment type="cofactor">
    <cofactor evidence="1">
        <name>FAD</name>
        <dbReference type="ChEBI" id="CHEBI:57692"/>
    </cofactor>
</comment>
<dbReference type="Proteomes" id="UP000639516">
    <property type="component" value="Unassembled WGS sequence"/>
</dbReference>
<keyword evidence="2" id="KW-0285">Flavoprotein</keyword>
<comment type="caution">
    <text evidence="7">The sequence shown here is derived from an EMBL/GenBank/DDBJ whole genome shotgun (WGS) entry which is preliminary data.</text>
</comment>
<name>A0ABR7UA29_9BRAD</name>
<dbReference type="PRINTS" id="PR00411">
    <property type="entry name" value="PNDRDTASEI"/>
</dbReference>
<dbReference type="Pfam" id="PF07992">
    <property type="entry name" value="Pyr_redox_2"/>
    <property type="match status" value="1"/>
</dbReference>
<evidence type="ECO:0000313" key="8">
    <source>
        <dbReference type="Proteomes" id="UP000639516"/>
    </source>
</evidence>
<dbReference type="Pfam" id="PF14759">
    <property type="entry name" value="Reductase_C"/>
    <property type="match status" value="1"/>
</dbReference>
<keyword evidence="4" id="KW-0560">Oxidoreductase</keyword>
<sequence>MTKPVVIVGAGHAGVQAAAALREEKYAGRIVLVGDELHVPYHRPPLSKAYLKGALGRDSLALRGAAYYGNQGIETLFGDRVISIDRGARKVELASNRELEYEHLILAVGARARPVPFAGTDLGGVVTLRNLDDADILKRELDAARHVVVVGAGFIGLEFAATARGAGKDVTIVEVAPRVMGRAVSPQTSNFFADAHRAFGAELRLNVGVEKIEGNAGRARAVHLTDGSVLSADLVLLGTGVVAEDRLARDSGLVCEDGLVVNARLVTSDPDISAIGDCSFHPNVWQGGEVRLESVQNATDQARVVAKRLAGRPVDYSSLPWFWSDQGDLKLQIAGLLVDSDKVVVRGEIARRAFSVFCFSGDRLRCVESVNRGGDHMAARRIIGDNIALSPAEARDPSFDLKAHATRHMRERA</sequence>
<keyword evidence="3" id="KW-0274">FAD</keyword>
<dbReference type="PANTHER" id="PTHR43557:SF2">
    <property type="entry name" value="RIESKE DOMAIN-CONTAINING PROTEIN-RELATED"/>
    <property type="match status" value="1"/>
</dbReference>
<dbReference type="Gene3D" id="3.50.50.60">
    <property type="entry name" value="FAD/NAD(P)-binding domain"/>
    <property type="match status" value="2"/>
</dbReference>
<dbReference type="InterPro" id="IPR016156">
    <property type="entry name" value="FAD/NAD-linked_Rdtase_dimer_sf"/>
</dbReference>
<dbReference type="InterPro" id="IPR050446">
    <property type="entry name" value="FAD-oxidoreductase/Apoptosis"/>
</dbReference>
<organism evidence="7 8">
    <name type="scientific">Bradyrhizobium campsiandrae</name>
    <dbReference type="NCBI Taxonomy" id="1729892"/>
    <lineage>
        <taxon>Bacteria</taxon>
        <taxon>Pseudomonadati</taxon>
        <taxon>Pseudomonadota</taxon>
        <taxon>Alphaproteobacteria</taxon>
        <taxon>Hyphomicrobiales</taxon>
        <taxon>Nitrobacteraceae</taxon>
        <taxon>Bradyrhizobium</taxon>
    </lineage>
</organism>
<accession>A0ABR7UA29</accession>
<dbReference type="InterPro" id="IPR028202">
    <property type="entry name" value="Reductase_C"/>
</dbReference>
<dbReference type="InterPro" id="IPR023753">
    <property type="entry name" value="FAD/NAD-binding_dom"/>
</dbReference>
<proteinExistence type="predicted"/>
<reference evidence="7 8" key="1">
    <citation type="journal article" date="2020" name="Arch. Microbiol.">
        <title>Bradyrhizobium campsiandrae sp. nov., a nitrogen-fixing bacterial strain isolated from a native leguminous tree from the Amazon adapted to flooded conditions.</title>
        <authorList>
            <person name="Cabral Michel D."/>
            <person name="Martins da Costa E."/>
            <person name="Azarias Guimaraes A."/>
            <person name="Soares de Carvalho T."/>
            <person name="Santos de Castro Caputo P."/>
            <person name="Willems A."/>
            <person name="de Souza Moreira F.M."/>
        </authorList>
    </citation>
    <scope>NUCLEOTIDE SEQUENCE [LARGE SCALE GENOMIC DNA]</scope>
    <source>
        <strain evidence="8">INPA 384B</strain>
    </source>
</reference>
<dbReference type="InterPro" id="IPR036188">
    <property type="entry name" value="FAD/NAD-bd_sf"/>
</dbReference>
<evidence type="ECO:0000259" key="5">
    <source>
        <dbReference type="Pfam" id="PF07992"/>
    </source>
</evidence>
<evidence type="ECO:0000256" key="4">
    <source>
        <dbReference type="ARBA" id="ARBA00023002"/>
    </source>
</evidence>
<dbReference type="RefSeq" id="WP_188105971.1">
    <property type="nucleotide sequence ID" value="NZ_JAANIH010000052.1"/>
</dbReference>
<evidence type="ECO:0000256" key="2">
    <source>
        <dbReference type="ARBA" id="ARBA00022630"/>
    </source>
</evidence>
<dbReference type="EMBL" id="JAATTO010000031">
    <property type="protein sequence ID" value="MBC9980903.1"/>
    <property type="molecule type" value="Genomic_DNA"/>
</dbReference>
<feature type="domain" description="FAD/NAD(P)-binding" evidence="5">
    <location>
        <begin position="4"/>
        <end position="302"/>
    </location>
</feature>
<evidence type="ECO:0000259" key="6">
    <source>
        <dbReference type="Pfam" id="PF14759"/>
    </source>
</evidence>
<evidence type="ECO:0000256" key="1">
    <source>
        <dbReference type="ARBA" id="ARBA00001974"/>
    </source>
</evidence>
<dbReference type="PRINTS" id="PR00368">
    <property type="entry name" value="FADPNR"/>
</dbReference>
<gene>
    <name evidence="7" type="ORF">HA482_22130</name>
</gene>
<protein>
    <submittedName>
        <fullName evidence="7">FAD-dependent oxidoreductase</fullName>
    </submittedName>
</protein>
<feature type="domain" description="Reductase C-terminal" evidence="6">
    <location>
        <begin position="321"/>
        <end position="403"/>
    </location>
</feature>
<dbReference type="SUPFAM" id="SSF55424">
    <property type="entry name" value="FAD/NAD-linked reductases, dimerisation (C-terminal) domain"/>
    <property type="match status" value="1"/>
</dbReference>